<dbReference type="EC" id="2.7.13.3" evidence="3"/>
<keyword evidence="12" id="KW-0902">Two-component regulatory system</keyword>
<feature type="domain" description="HAMP" evidence="16">
    <location>
        <begin position="213"/>
        <end position="265"/>
    </location>
</feature>
<keyword evidence="8" id="KW-0547">Nucleotide-binding</keyword>
<dbReference type="GO" id="GO:0000155">
    <property type="term" value="F:phosphorelay sensor kinase activity"/>
    <property type="evidence" value="ECO:0007669"/>
    <property type="project" value="InterPro"/>
</dbReference>
<evidence type="ECO:0000256" key="14">
    <source>
        <dbReference type="SAM" id="Phobius"/>
    </source>
</evidence>
<comment type="subcellular location">
    <subcellularLocation>
        <location evidence="2">Cell membrane</location>
        <topology evidence="2">Multi-pass membrane protein</topology>
    </subcellularLocation>
</comment>
<evidence type="ECO:0000256" key="6">
    <source>
        <dbReference type="ARBA" id="ARBA00022679"/>
    </source>
</evidence>
<dbReference type="InterPro" id="IPR003660">
    <property type="entry name" value="HAMP_dom"/>
</dbReference>
<dbReference type="SUPFAM" id="SSF158472">
    <property type="entry name" value="HAMP domain-like"/>
    <property type="match status" value="1"/>
</dbReference>
<evidence type="ECO:0000256" key="10">
    <source>
        <dbReference type="ARBA" id="ARBA00022840"/>
    </source>
</evidence>
<dbReference type="GO" id="GO:0005524">
    <property type="term" value="F:ATP binding"/>
    <property type="evidence" value="ECO:0007669"/>
    <property type="project" value="UniProtKB-KW"/>
</dbReference>
<evidence type="ECO:0000256" key="8">
    <source>
        <dbReference type="ARBA" id="ARBA00022741"/>
    </source>
</evidence>
<dbReference type="PROSITE" id="PS50885">
    <property type="entry name" value="HAMP"/>
    <property type="match status" value="1"/>
</dbReference>
<evidence type="ECO:0000256" key="11">
    <source>
        <dbReference type="ARBA" id="ARBA00022989"/>
    </source>
</evidence>
<dbReference type="GO" id="GO:0005886">
    <property type="term" value="C:plasma membrane"/>
    <property type="evidence" value="ECO:0007669"/>
    <property type="project" value="UniProtKB-SubCell"/>
</dbReference>
<evidence type="ECO:0000259" key="15">
    <source>
        <dbReference type="PROSITE" id="PS50109"/>
    </source>
</evidence>
<proteinExistence type="predicted"/>
<evidence type="ECO:0000256" key="5">
    <source>
        <dbReference type="ARBA" id="ARBA00022553"/>
    </source>
</evidence>
<dbReference type="Gene3D" id="6.10.340.10">
    <property type="match status" value="1"/>
</dbReference>
<dbReference type="Pfam" id="PF02518">
    <property type="entry name" value="HATPase_c"/>
    <property type="match status" value="1"/>
</dbReference>
<dbReference type="SMART" id="SM00388">
    <property type="entry name" value="HisKA"/>
    <property type="match status" value="1"/>
</dbReference>
<dbReference type="PANTHER" id="PTHR45528">
    <property type="entry name" value="SENSOR HISTIDINE KINASE CPXA"/>
    <property type="match status" value="1"/>
</dbReference>
<keyword evidence="7 14" id="KW-0812">Transmembrane</keyword>
<evidence type="ECO:0000256" key="12">
    <source>
        <dbReference type="ARBA" id="ARBA00023012"/>
    </source>
</evidence>
<evidence type="ECO:0000313" key="17">
    <source>
        <dbReference type="EMBL" id="MBL4933768.1"/>
    </source>
</evidence>
<dbReference type="InterPro" id="IPR005467">
    <property type="entry name" value="His_kinase_dom"/>
</dbReference>
<evidence type="ECO:0000256" key="2">
    <source>
        <dbReference type="ARBA" id="ARBA00004651"/>
    </source>
</evidence>
<evidence type="ECO:0000256" key="9">
    <source>
        <dbReference type="ARBA" id="ARBA00022777"/>
    </source>
</evidence>
<dbReference type="InterPro" id="IPR004358">
    <property type="entry name" value="Sig_transdc_His_kin-like_C"/>
</dbReference>
<dbReference type="InterPro" id="IPR050398">
    <property type="entry name" value="HssS/ArlS-like"/>
</dbReference>
<dbReference type="InterPro" id="IPR003594">
    <property type="entry name" value="HATPase_dom"/>
</dbReference>
<dbReference type="Gene3D" id="1.10.287.130">
    <property type="match status" value="1"/>
</dbReference>
<dbReference type="Pfam" id="PF00512">
    <property type="entry name" value="HisKA"/>
    <property type="match status" value="1"/>
</dbReference>
<dbReference type="Proteomes" id="UP000623681">
    <property type="component" value="Unassembled WGS sequence"/>
</dbReference>
<dbReference type="CDD" id="cd00075">
    <property type="entry name" value="HATPase"/>
    <property type="match status" value="1"/>
</dbReference>
<comment type="caution">
    <text evidence="17">The sequence shown here is derived from an EMBL/GenBank/DDBJ whole genome shotgun (WGS) entry which is preliminary data.</text>
</comment>
<comment type="catalytic activity">
    <reaction evidence="1">
        <text>ATP + protein L-histidine = ADP + protein N-phospho-L-histidine.</text>
        <dbReference type="EC" id="2.7.13.3"/>
    </reaction>
</comment>
<dbReference type="CDD" id="cd00082">
    <property type="entry name" value="HisKA"/>
    <property type="match status" value="1"/>
</dbReference>
<keyword evidence="13 14" id="KW-0472">Membrane</keyword>
<protein>
    <recommendedName>
        <fullName evidence="3">histidine kinase</fullName>
        <ecNumber evidence="3">2.7.13.3</ecNumber>
    </recommendedName>
</protein>
<dbReference type="InterPro" id="IPR003661">
    <property type="entry name" value="HisK_dim/P_dom"/>
</dbReference>
<evidence type="ECO:0000256" key="1">
    <source>
        <dbReference type="ARBA" id="ARBA00000085"/>
    </source>
</evidence>
<dbReference type="AlphaFoldDB" id="A0A937FJX4"/>
<dbReference type="SMART" id="SM00304">
    <property type="entry name" value="HAMP"/>
    <property type="match status" value="1"/>
</dbReference>
<feature type="domain" description="Histidine kinase" evidence="15">
    <location>
        <begin position="273"/>
        <end position="480"/>
    </location>
</feature>
<evidence type="ECO:0000256" key="3">
    <source>
        <dbReference type="ARBA" id="ARBA00012438"/>
    </source>
</evidence>
<accession>A0A937FJX4</accession>
<dbReference type="RefSeq" id="WP_202769211.1">
    <property type="nucleotide sequence ID" value="NZ_JAESWA010000027.1"/>
</dbReference>
<evidence type="ECO:0000313" key="18">
    <source>
        <dbReference type="Proteomes" id="UP000623681"/>
    </source>
</evidence>
<dbReference type="PANTHER" id="PTHR45528:SF1">
    <property type="entry name" value="SENSOR HISTIDINE KINASE CPXA"/>
    <property type="match status" value="1"/>
</dbReference>
<dbReference type="EMBL" id="JAESWA010000027">
    <property type="protein sequence ID" value="MBL4933768.1"/>
    <property type="molecule type" value="Genomic_DNA"/>
</dbReference>
<dbReference type="InterPro" id="IPR036097">
    <property type="entry name" value="HisK_dim/P_sf"/>
</dbReference>
<gene>
    <name evidence="17" type="ORF">JK634_18455</name>
</gene>
<dbReference type="Gene3D" id="3.30.565.10">
    <property type="entry name" value="Histidine kinase-like ATPase, C-terminal domain"/>
    <property type="match status" value="1"/>
</dbReference>
<feature type="transmembrane region" description="Helical" evidence="14">
    <location>
        <begin position="187"/>
        <end position="207"/>
    </location>
</feature>
<dbReference type="CDD" id="cd06225">
    <property type="entry name" value="HAMP"/>
    <property type="match status" value="1"/>
</dbReference>
<dbReference type="SUPFAM" id="SSF47384">
    <property type="entry name" value="Homodimeric domain of signal transducing histidine kinase"/>
    <property type="match status" value="1"/>
</dbReference>
<reference evidence="17" key="1">
    <citation type="submission" date="2021-01" db="EMBL/GenBank/DDBJ databases">
        <title>Genome public.</title>
        <authorList>
            <person name="Liu C."/>
            <person name="Sun Q."/>
        </authorList>
    </citation>
    <scope>NUCLEOTIDE SEQUENCE</scope>
    <source>
        <strain evidence="17">YIM B02565</strain>
    </source>
</reference>
<evidence type="ECO:0000256" key="13">
    <source>
        <dbReference type="ARBA" id="ARBA00023136"/>
    </source>
</evidence>
<dbReference type="FunFam" id="1.10.287.130:FF:000001">
    <property type="entry name" value="Two-component sensor histidine kinase"/>
    <property type="match status" value="1"/>
</dbReference>
<keyword evidence="4" id="KW-1003">Cell membrane</keyword>
<dbReference type="SUPFAM" id="SSF55874">
    <property type="entry name" value="ATPase domain of HSP90 chaperone/DNA topoisomerase II/histidine kinase"/>
    <property type="match status" value="1"/>
</dbReference>
<dbReference type="InterPro" id="IPR036890">
    <property type="entry name" value="HATPase_C_sf"/>
</dbReference>
<keyword evidence="10" id="KW-0067">ATP-binding</keyword>
<name>A0A937FJX4_9CLOT</name>
<dbReference type="PRINTS" id="PR00344">
    <property type="entry name" value="BCTRLSENSOR"/>
</dbReference>
<evidence type="ECO:0000256" key="7">
    <source>
        <dbReference type="ARBA" id="ARBA00022692"/>
    </source>
</evidence>
<keyword evidence="11 14" id="KW-1133">Transmembrane helix</keyword>
<keyword evidence="18" id="KW-1185">Reference proteome</keyword>
<keyword evidence="6" id="KW-0808">Transferase</keyword>
<dbReference type="SMART" id="SM00387">
    <property type="entry name" value="HATPase_c"/>
    <property type="match status" value="1"/>
</dbReference>
<sequence length="480" mass="54344">MKRKYKTSIQKRIFLSHIIIVGVALLLTMIIFDVCLSLYVRREIKSQIITSGQMLAKTIEEENKSGIDVTEKYKNSNEFNKSLIQMNKTIKQSQALLDINYVLLGKNEDIIYPPNENKQEYNFIEKNLMKVVNRRITLSGLNNNTTINFKISGNRYILGAFNLNLKGNKGGYLIVYSDLAKSRSLTMVVNIMLFLILLAAAVIASVISSNVSEKISKPIYELVNYAKKIGDREYNVKFKKQNDDEIGKLVDSMELMTKKLAAYDDTMKTFMQNASHELRTPLMSIQGYAEGIKYGVVDEQDKAIEIIIDESKRLSELVENLLYLSKIDAMQEEFKFEAVNIEEIIRTCIDRINGIAVKEGKTISLSSNLGNVMIMADEDKLTRAMLNIFGNCLRYAKKNIYVQLNKNESNIEILVKDDGPGFDSKDIDNIFDRFYKGKGGNYGLGLAITKSIILRHGGTIVAKNNVNEGACYIINLKDNL</sequence>
<feature type="transmembrane region" description="Helical" evidence="14">
    <location>
        <begin position="12"/>
        <end position="40"/>
    </location>
</feature>
<organism evidence="17 18">
    <name type="scientific">Clostridium paridis</name>
    <dbReference type="NCBI Taxonomy" id="2803863"/>
    <lineage>
        <taxon>Bacteria</taxon>
        <taxon>Bacillati</taxon>
        <taxon>Bacillota</taxon>
        <taxon>Clostridia</taxon>
        <taxon>Eubacteriales</taxon>
        <taxon>Clostridiaceae</taxon>
        <taxon>Clostridium</taxon>
    </lineage>
</organism>
<evidence type="ECO:0000256" key="4">
    <source>
        <dbReference type="ARBA" id="ARBA00022475"/>
    </source>
</evidence>
<dbReference type="PROSITE" id="PS50109">
    <property type="entry name" value="HIS_KIN"/>
    <property type="match status" value="1"/>
</dbReference>
<evidence type="ECO:0000259" key="16">
    <source>
        <dbReference type="PROSITE" id="PS50885"/>
    </source>
</evidence>
<keyword evidence="5" id="KW-0597">Phosphoprotein</keyword>
<keyword evidence="9 17" id="KW-0418">Kinase</keyword>